<dbReference type="Pfam" id="PF01557">
    <property type="entry name" value="FAA_hydrolase"/>
    <property type="match status" value="1"/>
</dbReference>
<dbReference type="PANTHER" id="PTHR11820:SF7">
    <property type="entry name" value="ACYLPYRUVASE FAHD1, MITOCHONDRIAL"/>
    <property type="match status" value="1"/>
</dbReference>
<dbReference type="GO" id="GO:0016853">
    <property type="term" value="F:isomerase activity"/>
    <property type="evidence" value="ECO:0007669"/>
    <property type="project" value="UniProtKB-ARBA"/>
</dbReference>
<name>L0REI2_9BACT</name>
<evidence type="ECO:0000313" key="4">
    <source>
        <dbReference type="EMBL" id="CCO25174.1"/>
    </source>
</evidence>
<dbReference type="EMBL" id="FO203522">
    <property type="protein sequence ID" value="CCO25174.1"/>
    <property type="molecule type" value="Genomic_DNA"/>
</dbReference>
<dbReference type="PANTHER" id="PTHR11820">
    <property type="entry name" value="ACYLPYRUVASE"/>
    <property type="match status" value="1"/>
</dbReference>
<protein>
    <recommendedName>
        <fullName evidence="3">Fumarylacetoacetase-like C-terminal domain-containing protein</fullName>
    </recommendedName>
</protein>
<feature type="domain" description="Fumarylacetoacetase-like C-terminal" evidence="3">
    <location>
        <begin position="50"/>
        <end position="244"/>
    </location>
</feature>
<dbReference type="RefSeq" id="WP_015337772.1">
    <property type="nucleotide sequence ID" value="NC_020055.1"/>
</dbReference>
<sequence length="255" mass="27657">MKVFRIKHGENVFYATLEDDHFKSLIAGQAGNKPIPLAQCTILPVVVPSKIICVGLNYKDHAGEIDMEIPDEPMIFFKPPSAVIGNGDAIILPSASEQVDFEGELAVIIGQPVKNVPPEKVLPLIFGYSCANDVTARDFQRKDRLFTRAKGFDTFAPIGPCIETEIDTSSLTMRTIVNDKVRQEANTADMAYSPAELVSYISHIMTLNPGDVIMTGTPSGIGKLTAGDRVEIEIEGIGKLSNPVLSDESLNTPVQ</sequence>
<dbReference type="PATRIC" id="fig|1121451.3.peg.3115"/>
<dbReference type="SUPFAM" id="SSF56529">
    <property type="entry name" value="FAH"/>
    <property type="match status" value="1"/>
</dbReference>
<comment type="similarity">
    <text evidence="1">Belongs to the FAH family.</text>
</comment>
<dbReference type="GO" id="GO:0018773">
    <property type="term" value="F:acetylpyruvate hydrolase activity"/>
    <property type="evidence" value="ECO:0007669"/>
    <property type="project" value="TreeGrafter"/>
</dbReference>
<dbReference type="STRING" id="1121451.DESAM_22907"/>
<dbReference type="HOGENOM" id="CLU_028458_4_2_7"/>
<evidence type="ECO:0000259" key="3">
    <source>
        <dbReference type="Pfam" id="PF01557"/>
    </source>
</evidence>
<dbReference type="InterPro" id="IPR036663">
    <property type="entry name" value="Fumarylacetoacetase_C_sf"/>
</dbReference>
<reference evidence="4 5" key="1">
    <citation type="submission" date="2012-10" db="EMBL/GenBank/DDBJ databases">
        <authorList>
            <person name="Genoscope - CEA"/>
        </authorList>
    </citation>
    <scope>NUCLEOTIDE SEQUENCE [LARGE SCALE GENOMIC DNA]</scope>
    <source>
        <strain evidence="5">AM13 / DSM 14728</strain>
    </source>
</reference>
<dbReference type="GO" id="GO:0046872">
    <property type="term" value="F:metal ion binding"/>
    <property type="evidence" value="ECO:0007669"/>
    <property type="project" value="UniProtKB-KW"/>
</dbReference>
<evidence type="ECO:0000256" key="1">
    <source>
        <dbReference type="ARBA" id="ARBA00010211"/>
    </source>
</evidence>
<dbReference type="FunFam" id="3.90.850.10:FF:000002">
    <property type="entry name" value="2-hydroxyhepta-2,4-diene-1,7-dioate isomerase"/>
    <property type="match status" value="1"/>
</dbReference>
<dbReference type="eggNOG" id="COG0179">
    <property type="taxonomic scope" value="Bacteria"/>
</dbReference>
<dbReference type="Proteomes" id="UP000010808">
    <property type="component" value="Chromosome"/>
</dbReference>
<dbReference type="AlphaFoldDB" id="L0REI2"/>
<dbReference type="Gene3D" id="3.90.850.10">
    <property type="entry name" value="Fumarylacetoacetase-like, C-terminal domain"/>
    <property type="match status" value="1"/>
</dbReference>
<keyword evidence="2" id="KW-0479">Metal-binding</keyword>
<proteinExistence type="inferred from homology"/>
<dbReference type="InterPro" id="IPR011234">
    <property type="entry name" value="Fumarylacetoacetase-like_C"/>
</dbReference>
<dbReference type="KEGG" id="dhy:DESAM_22907"/>
<keyword evidence="5" id="KW-1185">Reference proteome</keyword>
<dbReference type="GO" id="GO:0019752">
    <property type="term" value="P:carboxylic acid metabolic process"/>
    <property type="evidence" value="ECO:0007669"/>
    <property type="project" value="UniProtKB-ARBA"/>
</dbReference>
<gene>
    <name evidence="4" type="ORF">DESAM_22907</name>
</gene>
<accession>L0REI2</accession>
<dbReference type="OrthoDB" id="5197601at2"/>
<evidence type="ECO:0000256" key="2">
    <source>
        <dbReference type="ARBA" id="ARBA00022723"/>
    </source>
</evidence>
<evidence type="ECO:0000313" key="5">
    <source>
        <dbReference type="Proteomes" id="UP000010808"/>
    </source>
</evidence>
<organism evidence="4 5">
    <name type="scientific">Maridesulfovibrio hydrothermalis AM13 = DSM 14728</name>
    <dbReference type="NCBI Taxonomy" id="1121451"/>
    <lineage>
        <taxon>Bacteria</taxon>
        <taxon>Pseudomonadati</taxon>
        <taxon>Thermodesulfobacteriota</taxon>
        <taxon>Desulfovibrionia</taxon>
        <taxon>Desulfovibrionales</taxon>
        <taxon>Desulfovibrionaceae</taxon>
        <taxon>Maridesulfovibrio</taxon>
    </lineage>
</organism>